<comment type="caution">
    <text evidence="2">The sequence shown here is derived from an EMBL/GenBank/DDBJ whole genome shotgun (WGS) entry which is preliminary data.</text>
</comment>
<keyword evidence="1" id="KW-0472">Membrane</keyword>
<proteinExistence type="predicted"/>
<protein>
    <submittedName>
        <fullName evidence="2">Uncharacterized protein</fullName>
    </submittedName>
</protein>
<feature type="transmembrane region" description="Helical" evidence="1">
    <location>
        <begin position="20"/>
        <end position="41"/>
    </location>
</feature>
<reference evidence="2 3" key="1">
    <citation type="journal article" date="2023" name="Genes (Basel)">
        <title>Chromosome-Level Genome Assembly and Circadian Gene Repertoire of the Patagonia Blennie Eleginops maclovinus-The Closest Ancestral Proxy of Antarctic Cryonotothenioids.</title>
        <authorList>
            <person name="Cheng C.C."/>
            <person name="Rivera-Colon A.G."/>
            <person name="Minhas B.F."/>
            <person name="Wilson L."/>
            <person name="Rayamajhi N."/>
            <person name="Vargas-Chacoff L."/>
            <person name="Catchen J.M."/>
        </authorList>
    </citation>
    <scope>NUCLEOTIDE SEQUENCE [LARGE SCALE GENOMIC DNA]</scope>
    <source>
        <strain evidence="2">JMC-PN-2008</strain>
    </source>
</reference>
<dbReference type="EMBL" id="JAUZQC010000008">
    <property type="protein sequence ID" value="KAK5868027.1"/>
    <property type="molecule type" value="Genomic_DNA"/>
</dbReference>
<evidence type="ECO:0000313" key="2">
    <source>
        <dbReference type="EMBL" id="KAK5868027.1"/>
    </source>
</evidence>
<reference evidence="2 3" key="2">
    <citation type="journal article" date="2023" name="Mol. Biol. Evol.">
        <title>Genomics of Secondarily Temperate Adaptation in the Only Non-Antarctic Icefish.</title>
        <authorList>
            <person name="Rivera-Colon A.G."/>
            <person name="Rayamajhi N."/>
            <person name="Minhas B.F."/>
            <person name="Madrigal G."/>
            <person name="Bilyk K.T."/>
            <person name="Yoon V."/>
            <person name="Hune M."/>
            <person name="Gregory S."/>
            <person name="Cheng C.H.C."/>
            <person name="Catchen J.M."/>
        </authorList>
    </citation>
    <scope>NUCLEOTIDE SEQUENCE [LARGE SCALE GENOMIC DNA]</scope>
    <source>
        <strain evidence="2">JMC-PN-2008</strain>
    </source>
</reference>
<sequence>MCSSCRSRSPDVGLYVEECVSCLSLFVSLTGAELCCLWLAFSPSLPLYVPSSHSPERETPPDRAGLQVPDLCAVYTLHKPPDILTISLGAPHS</sequence>
<dbReference type="Proteomes" id="UP001346869">
    <property type="component" value="Unassembled WGS sequence"/>
</dbReference>
<evidence type="ECO:0000313" key="3">
    <source>
        <dbReference type="Proteomes" id="UP001346869"/>
    </source>
</evidence>
<evidence type="ECO:0000256" key="1">
    <source>
        <dbReference type="SAM" id="Phobius"/>
    </source>
</evidence>
<keyword evidence="1" id="KW-1133">Transmembrane helix</keyword>
<name>A0AAN7XVG8_ELEMC</name>
<accession>A0AAN7XVG8</accession>
<dbReference type="AlphaFoldDB" id="A0AAN7XVG8"/>
<keyword evidence="3" id="KW-1185">Reference proteome</keyword>
<organism evidence="2 3">
    <name type="scientific">Eleginops maclovinus</name>
    <name type="common">Patagonian blennie</name>
    <name type="synonym">Eleginus maclovinus</name>
    <dbReference type="NCBI Taxonomy" id="56733"/>
    <lineage>
        <taxon>Eukaryota</taxon>
        <taxon>Metazoa</taxon>
        <taxon>Chordata</taxon>
        <taxon>Craniata</taxon>
        <taxon>Vertebrata</taxon>
        <taxon>Euteleostomi</taxon>
        <taxon>Actinopterygii</taxon>
        <taxon>Neopterygii</taxon>
        <taxon>Teleostei</taxon>
        <taxon>Neoteleostei</taxon>
        <taxon>Acanthomorphata</taxon>
        <taxon>Eupercaria</taxon>
        <taxon>Perciformes</taxon>
        <taxon>Notothenioidei</taxon>
        <taxon>Eleginopidae</taxon>
        <taxon>Eleginops</taxon>
    </lineage>
</organism>
<gene>
    <name evidence="2" type="ORF">PBY51_012474</name>
</gene>
<keyword evidence="1" id="KW-0812">Transmembrane</keyword>